<name>A0A166BDF1_9AGAM</name>
<evidence type="ECO:0000313" key="9">
    <source>
        <dbReference type="EMBL" id="KZT36254.1"/>
    </source>
</evidence>
<evidence type="ECO:0000259" key="7">
    <source>
        <dbReference type="Pfam" id="PF13086"/>
    </source>
</evidence>
<dbReference type="SUPFAM" id="SSF52540">
    <property type="entry name" value="P-loop containing nucleoside triphosphate hydrolases"/>
    <property type="match status" value="1"/>
</dbReference>
<dbReference type="PANTHER" id="PTHR10887:SF517">
    <property type="entry name" value="RNA HELICASE NONSENSE MRNA REDUCING FACTOR"/>
    <property type="match status" value="1"/>
</dbReference>
<dbReference type="GO" id="GO:0005524">
    <property type="term" value="F:ATP binding"/>
    <property type="evidence" value="ECO:0007669"/>
    <property type="project" value="UniProtKB-KW"/>
</dbReference>
<organism evidence="9 10">
    <name type="scientific">Sistotremastrum suecicum HHB10207 ss-3</name>
    <dbReference type="NCBI Taxonomy" id="1314776"/>
    <lineage>
        <taxon>Eukaryota</taxon>
        <taxon>Fungi</taxon>
        <taxon>Dikarya</taxon>
        <taxon>Basidiomycota</taxon>
        <taxon>Agaricomycotina</taxon>
        <taxon>Agaricomycetes</taxon>
        <taxon>Sistotremastrales</taxon>
        <taxon>Sistotremastraceae</taxon>
        <taxon>Sistotremastrum</taxon>
    </lineage>
</organism>
<dbReference type="CDD" id="cd18808">
    <property type="entry name" value="SF1_C_Upf1"/>
    <property type="match status" value="1"/>
</dbReference>
<dbReference type="Proteomes" id="UP000076798">
    <property type="component" value="Unassembled WGS sequence"/>
</dbReference>
<dbReference type="GO" id="GO:0005694">
    <property type="term" value="C:chromosome"/>
    <property type="evidence" value="ECO:0007669"/>
    <property type="project" value="UniProtKB-ARBA"/>
</dbReference>
<dbReference type="GO" id="GO:0003724">
    <property type="term" value="F:RNA helicase activity"/>
    <property type="evidence" value="ECO:0007669"/>
    <property type="project" value="TreeGrafter"/>
</dbReference>
<dbReference type="GO" id="GO:0016787">
    <property type="term" value="F:hydrolase activity"/>
    <property type="evidence" value="ECO:0007669"/>
    <property type="project" value="UniProtKB-KW"/>
</dbReference>
<dbReference type="InterPro" id="IPR041679">
    <property type="entry name" value="DNA2/NAM7-like_C"/>
</dbReference>
<dbReference type="InterPro" id="IPR041677">
    <property type="entry name" value="DNA2/NAM7_AAA_11"/>
</dbReference>
<protein>
    <submittedName>
        <fullName evidence="9">p-loop containing nucleoside triphosphate hydrolase protein</fullName>
    </submittedName>
</protein>
<dbReference type="Gene3D" id="3.40.50.300">
    <property type="entry name" value="P-loop containing nucleotide triphosphate hydrolases"/>
    <property type="match status" value="2"/>
</dbReference>
<dbReference type="OrthoDB" id="6513042at2759"/>
<accession>A0A166BDF1</accession>
<dbReference type="Pfam" id="PF13087">
    <property type="entry name" value="AAA_12"/>
    <property type="match status" value="1"/>
</dbReference>
<dbReference type="AlphaFoldDB" id="A0A166BDF1"/>
<feature type="domain" description="DNA2/NAM7 helicase helicase" evidence="7">
    <location>
        <begin position="304"/>
        <end position="556"/>
    </location>
</feature>
<evidence type="ECO:0000256" key="6">
    <source>
        <dbReference type="SAM" id="MobiDB-lite"/>
    </source>
</evidence>
<dbReference type="PANTHER" id="PTHR10887">
    <property type="entry name" value="DNA2/NAM7 HELICASE FAMILY"/>
    <property type="match status" value="1"/>
</dbReference>
<dbReference type="GO" id="GO:0005737">
    <property type="term" value="C:cytoplasm"/>
    <property type="evidence" value="ECO:0007669"/>
    <property type="project" value="TreeGrafter"/>
</dbReference>
<keyword evidence="4" id="KW-0347">Helicase</keyword>
<dbReference type="GO" id="GO:0000184">
    <property type="term" value="P:nuclear-transcribed mRNA catabolic process, nonsense-mediated decay"/>
    <property type="evidence" value="ECO:0007669"/>
    <property type="project" value="TreeGrafter"/>
</dbReference>
<dbReference type="InterPro" id="IPR027417">
    <property type="entry name" value="P-loop_NTPase"/>
</dbReference>
<feature type="region of interest" description="Disordered" evidence="6">
    <location>
        <begin position="35"/>
        <end position="61"/>
    </location>
</feature>
<dbReference type="InterPro" id="IPR045055">
    <property type="entry name" value="DNA2/NAM7-like"/>
</dbReference>
<dbReference type="InterPro" id="IPR047187">
    <property type="entry name" value="SF1_C_Upf1"/>
</dbReference>
<keyword evidence="2" id="KW-0547">Nucleotide-binding</keyword>
<dbReference type="EMBL" id="KV428113">
    <property type="protein sequence ID" value="KZT36254.1"/>
    <property type="molecule type" value="Genomic_DNA"/>
</dbReference>
<proteinExistence type="inferred from homology"/>
<evidence type="ECO:0000313" key="10">
    <source>
        <dbReference type="Proteomes" id="UP000076798"/>
    </source>
</evidence>
<dbReference type="STRING" id="1314776.A0A166BDF1"/>
<comment type="similarity">
    <text evidence="1">Belongs to the DNA2/NAM7 helicase family.</text>
</comment>
<keyword evidence="10" id="KW-1185">Reference proteome</keyword>
<evidence type="ECO:0000259" key="8">
    <source>
        <dbReference type="Pfam" id="PF13087"/>
    </source>
</evidence>
<dbReference type="FunFam" id="3.40.50.300:FF:000326">
    <property type="entry name" value="P-loop containing nucleoside triphosphate hydrolase"/>
    <property type="match status" value="1"/>
</dbReference>
<evidence type="ECO:0000256" key="3">
    <source>
        <dbReference type="ARBA" id="ARBA00022801"/>
    </source>
</evidence>
<feature type="region of interest" description="Disordered" evidence="6">
    <location>
        <begin position="245"/>
        <end position="264"/>
    </location>
</feature>
<evidence type="ECO:0000256" key="1">
    <source>
        <dbReference type="ARBA" id="ARBA00007913"/>
    </source>
</evidence>
<sequence length="841" mass="93543">MRVGGFAKVQFSLPRLSVTPRYDWRNRAQSRAEFRKSLVPQKNTKKAPSLGGQRDNGVTPDTAYSAQLETYKKRYLPLLAAEKAESDAVIKKRLQSWPLSKLISNGYCITGLRAFWLDKTNLGKPTAQFWFGPGHKLPTNQFNVGHQVYITRNGPLEPDASNLIFGPVIESSDTYIRVALENRLSLQGIWRLDLGSSDIADERMRNAIDCLAYDPIVQESLSTLEQDNVIQGTHLRDVLLRTFENPPDQVETSPSEPDVSQPISMERPSVHGIFSEDMRLHSWCMRHRRINPIRIDGDPILPGLNAIQIQAIALMLGERISLVQGPPGTGKTRTIIEAVRLLKAHFEVPHPILVCTYTNVAVDNLVEGMVSPRPATPSFGPKSYVPPPLKPLRVSFSAGVKASLQPYTLDAKVEVHPMKSELEQMVVRLDECLSRLAAVRDKIEKARTEVATSAGEKTKLKGKLCSSLINEQSVKRSIYFGLLRQMTYDICMTSDVICTTCITSASFALKVMDFPAVFLDEASMSTEPASLIPIMKGSKQISLIGDHKQLPPVIVSDEAKKGGLGVSLFERLTNEGTVPSIMLDKQYRMHPSISSFPSSEFYNFELQDGTVDPATGIALPSLDPPNSRHLVADPSTGNRPSVIFLDHAFPEQAKDRSRVNLREGHLVQQIVEDLLSSNPTLKGTDIGVIAPYVAQVALLRNLMLDLDFRRRLSELVGSDRAADVLDIEVKTVDGFEGREKEVIIFSTVRNNSKGHIGFLADRRRMNVGLTRAKRGLFILGNAQTLRAAKAFRENIDYVGVQANVVMKEGVLSWKRYIQWLEQNQLVLLQSHAGHKAKSIYV</sequence>
<feature type="domain" description="DNA2/NAM7 helicase-like C-terminal" evidence="8">
    <location>
        <begin position="565"/>
        <end position="782"/>
    </location>
</feature>
<dbReference type="Pfam" id="PF13086">
    <property type="entry name" value="AAA_11"/>
    <property type="match status" value="1"/>
</dbReference>
<evidence type="ECO:0000256" key="2">
    <source>
        <dbReference type="ARBA" id="ARBA00022741"/>
    </source>
</evidence>
<reference evidence="9 10" key="1">
    <citation type="journal article" date="2016" name="Mol. Biol. Evol.">
        <title>Comparative Genomics of Early-Diverging Mushroom-Forming Fungi Provides Insights into the Origins of Lignocellulose Decay Capabilities.</title>
        <authorList>
            <person name="Nagy L.G."/>
            <person name="Riley R."/>
            <person name="Tritt A."/>
            <person name="Adam C."/>
            <person name="Daum C."/>
            <person name="Floudas D."/>
            <person name="Sun H."/>
            <person name="Yadav J.S."/>
            <person name="Pangilinan J."/>
            <person name="Larsson K.H."/>
            <person name="Matsuura K."/>
            <person name="Barry K."/>
            <person name="Labutti K."/>
            <person name="Kuo R."/>
            <person name="Ohm R.A."/>
            <person name="Bhattacharya S.S."/>
            <person name="Shirouzu T."/>
            <person name="Yoshinaga Y."/>
            <person name="Martin F.M."/>
            <person name="Grigoriev I.V."/>
            <person name="Hibbett D.S."/>
        </authorList>
    </citation>
    <scope>NUCLEOTIDE SEQUENCE [LARGE SCALE GENOMIC DNA]</scope>
    <source>
        <strain evidence="9 10">HHB10207 ss-3</strain>
    </source>
</reference>
<keyword evidence="3 9" id="KW-0378">Hydrolase</keyword>
<keyword evidence="5" id="KW-0067">ATP-binding</keyword>
<evidence type="ECO:0000256" key="4">
    <source>
        <dbReference type="ARBA" id="ARBA00022806"/>
    </source>
</evidence>
<evidence type="ECO:0000256" key="5">
    <source>
        <dbReference type="ARBA" id="ARBA00022840"/>
    </source>
</evidence>
<gene>
    <name evidence="9" type="ORF">SISSUDRAFT_989509</name>
</gene>